<feature type="transmembrane region" description="Helical" evidence="2">
    <location>
        <begin position="45"/>
        <end position="66"/>
    </location>
</feature>
<sequence length="238" mass="25594">MDYVYQQIASRLPPDLQALFLNPPSLSNPGSFIPALRIAFPYAKYIIIFLAVYIVWSFVTGILGYFSRILRFSMKIGPIIGLVGWLMANSGQGSMDELFAMLKQYTGLAPNNAAGGNLSPGLASLANLFGANQPASGSKRKTSRQKAASGSSWTDPNDISSRTRSKKAAGGASDTGDFISSILNSATSTGDASSTQWQDVVQDYVKNSLVKAAGLDWLLGKQDPVKDDAKAKKTWRSR</sequence>
<feature type="region of interest" description="Disordered" evidence="1">
    <location>
        <begin position="133"/>
        <end position="173"/>
    </location>
</feature>
<keyword evidence="2" id="KW-1133">Transmembrane helix</keyword>
<dbReference type="RefSeq" id="XP_066800769.1">
    <property type="nucleotide sequence ID" value="XM_066948996.1"/>
</dbReference>
<protein>
    <recommendedName>
        <fullName evidence="5">Protein YOP1</fullName>
    </recommendedName>
</protein>
<dbReference type="AlphaFoldDB" id="A0AAW0YHK9"/>
<keyword evidence="2" id="KW-0472">Membrane</keyword>
<proteinExistence type="predicted"/>
<gene>
    <name evidence="3" type="ORF">IAR55_005907</name>
</gene>
<evidence type="ECO:0000313" key="3">
    <source>
        <dbReference type="EMBL" id="KAK8846819.1"/>
    </source>
</evidence>
<comment type="caution">
    <text evidence="3">The sequence shown here is derived from an EMBL/GenBank/DDBJ whole genome shotgun (WGS) entry which is preliminary data.</text>
</comment>
<reference evidence="3 4" key="1">
    <citation type="journal article" date="2024" name="bioRxiv">
        <title>Comparative genomics of Cryptococcus and Kwoniella reveals pathogenesis evolution and contrasting karyotype dynamics via intercentromeric recombination or chromosome fusion.</title>
        <authorList>
            <person name="Coelho M.A."/>
            <person name="David-Palma M."/>
            <person name="Shea T."/>
            <person name="Bowers K."/>
            <person name="McGinley-Smith S."/>
            <person name="Mohammad A.W."/>
            <person name="Gnirke A."/>
            <person name="Yurkov A.M."/>
            <person name="Nowrousian M."/>
            <person name="Sun S."/>
            <person name="Cuomo C.A."/>
            <person name="Heitman J."/>
        </authorList>
    </citation>
    <scope>NUCLEOTIDE SEQUENCE [LARGE SCALE GENOMIC DNA]</scope>
    <source>
        <strain evidence="3 4">CBS 13917</strain>
    </source>
</reference>
<evidence type="ECO:0008006" key="5">
    <source>
        <dbReference type="Google" id="ProtNLM"/>
    </source>
</evidence>
<dbReference type="Proteomes" id="UP001388673">
    <property type="component" value="Unassembled WGS sequence"/>
</dbReference>
<accession>A0AAW0YHK9</accession>
<feature type="compositionally biased region" description="Polar residues" evidence="1">
    <location>
        <begin position="145"/>
        <end position="162"/>
    </location>
</feature>
<name>A0AAW0YHK9_9TREE</name>
<organism evidence="3 4">
    <name type="scientific">Kwoniella newhampshirensis</name>
    <dbReference type="NCBI Taxonomy" id="1651941"/>
    <lineage>
        <taxon>Eukaryota</taxon>
        <taxon>Fungi</taxon>
        <taxon>Dikarya</taxon>
        <taxon>Basidiomycota</taxon>
        <taxon>Agaricomycotina</taxon>
        <taxon>Tremellomycetes</taxon>
        <taxon>Tremellales</taxon>
        <taxon>Cryptococcaceae</taxon>
        <taxon>Kwoniella</taxon>
    </lineage>
</organism>
<dbReference type="GeneID" id="92183165"/>
<keyword evidence="4" id="KW-1185">Reference proteome</keyword>
<evidence type="ECO:0000256" key="2">
    <source>
        <dbReference type="SAM" id="Phobius"/>
    </source>
</evidence>
<keyword evidence="2" id="KW-0812">Transmembrane</keyword>
<dbReference type="EMBL" id="JBCAWK010000011">
    <property type="protein sequence ID" value="KAK8846819.1"/>
    <property type="molecule type" value="Genomic_DNA"/>
</dbReference>
<evidence type="ECO:0000256" key="1">
    <source>
        <dbReference type="SAM" id="MobiDB-lite"/>
    </source>
</evidence>
<dbReference type="KEGG" id="kne:92183165"/>
<evidence type="ECO:0000313" key="4">
    <source>
        <dbReference type="Proteomes" id="UP001388673"/>
    </source>
</evidence>